<dbReference type="GO" id="GO:0016811">
    <property type="term" value="F:hydrolase activity, acting on carbon-nitrogen (but not peptide) bonds, in linear amides"/>
    <property type="evidence" value="ECO:0007669"/>
    <property type="project" value="UniProtKB-ARBA"/>
</dbReference>
<accession>C6VZH1</accession>
<organism evidence="8 9">
    <name type="scientific">Dyadobacter fermentans (strain ATCC 700827 / DSM 18053 / CIP 107007 / KCTC 52180 / NS114)</name>
    <dbReference type="NCBI Taxonomy" id="471854"/>
    <lineage>
        <taxon>Bacteria</taxon>
        <taxon>Pseudomonadati</taxon>
        <taxon>Bacteroidota</taxon>
        <taxon>Cytophagia</taxon>
        <taxon>Cytophagales</taxon>
        <taxon>Spirosomataceae</taxon>
        <taxon>Dyadobacter</taxon>
    </lineage>
</organism>
<evidence type="ECO:0000313" key="9">
    <source>
        <dbReference type="Proteomes" id="UP000002011"/>
    </source>
</evidence>
<dbReference type="OrthoDB" id="9780217at2"/>
<evidence type="ECO:0000256" key="1">
    <source>
        <dbReference type="ARBA" id="ARBA00022670"/>
    </source>
</evidence>
<dbReference type="HOGENOM" id="CLU_021603_1_0_10"/>
<keyword evidence="2" id="KW-0378">Hydrolase</keyword>
<dbReference type="KEGG" id="dfe:Dfer_0516"/>
<dbReference type="GO" id="GO:0008233">
    <property type="term" value="F:peptidase activity"/>
    <property type="evidence" value="ECO:0007669"/>
    <property type="project" value="UniProtKB-KW"/>
</dbReference>
<feature type="active site" description="Nucleophile" evidence="5">
    <location>
        <position position="165"/>
    </location>
</feature>
<dbReference type="PANTHER" id="PTHR10188">
    <property type="entry name" value="L-ASPARAGINASE"/>
    <property type="match status" value="1"/>
</dbReference>
<dbReference type="PANTHER" id="PTHR10188:SF6">
    <property type="entry name" value="N(4)-(BETA-N-ACETYLGLUCOSAMINYL)-L-ASPARAGINASE"/>
    <property type="match status" value="1"/>
</dbReference>
<dbReference type="EMBL" id="CP001619">
    <property type="protein sequence ID" value="ACT91783.1"/>
    <property type="molecule type" value="Genomic_DNA"/>
</dbReference>
<sequence length="298" mass="31371">MFSIAIHGGAGSLDAAALSPAQEKLYHLGLHTALNAGYTILQSGGAAIDAVQHAVMQLEDNPLFNAGRGAVFNSDGVQELDAAMMCGKTLRVGAVAAVTNVKNPILLARKVMEDPQFVLLVAEGAHNYARKSGIPMEEMSYFATPERYQQLQDAKDAHLQKASDTVGAVARDMHGNLAAASSTGGLTNKKYSRVGDSPVIGAGTYAHNDTCAVCCTGDGEYFIRLVTAHDVAAMLQYQGLTLAEACDAAIHEKLNALKGEGGLIAIDFAGNIEMSSNCASMPRGWVKNEGNLNTAIWM</sequence>
<dbReference type="InterPro" id="IPR000246">
    <property type="entry name" value="Peptidase_T2"/>
</dbReference>
<dbReference type="Proteomes" id="UP000002011">
    <property type="component" value="Chromosome"/>
</dbReference>
<dbReference type="Gene3D" id="3.60.20.30">
    <property type="entry name" value="(Glycosyl)asparaginase"/>
    <property type="match status" value="1"/>
</dbReference>
<gene>
    <name evidence="8" type="ordered locus">Dfer_0516</name>
</gene>
<proteinExistence type="predicted"/>
<dbReference type="eggNOG" id="COG1446">
    <property type="taxonomic scope" value="Bacteria"/>
</dbReference>
<protein>
    <recommendedName>
        <fullName evidence="4">Isoaspartyl peptidase</fullName>
    </recommendedName>
</protein>
<reference evidence="8 9" key="1">
    <citation type="journal article" date="2009" name="Stand. Genomic Sci.">
        <title>Complete genome sequence of Dyadobacter fermentans type strain (NS114).</title>
        <authorList>
            <person name="Lang E."/>
            <person name="Lapidus A."/>
            <person name="Chertkov O."/>
            <person name="Brettin T."/>
            <person name="Detter J.C."/>
            <person name="Han C."/>
            <person name="Copeland A."/>
            <person name="Glavina Del Rio T."/>
            <person name="Nolan M."/>
            <person name="Chen F."/>
            <person name="Lucas S."/>
            <person name="Tice H."/>
            <person name="Cheng J.F."/>
            <person name="Land M."/>
            <person name="Hauser L."/>
            <person name="Chang Y.J."/>
            <person name="Jeffries C.D."/>
            <person name="Kopitz M."/>
            <person name="Bruce D."/>
            <person name="Goodwin L."/>
            <person name="Pitluck S."/>
            <person name="Ovchinnikova G."/>
            <person name="Pati A."/>
            <person name="Ivanova N."/>
            <person name="Mavrommatis K."/>
            <person name="Chen A."/>
            <person name="Palaniappan K."/>
            <person name="Chain P."/>
            <person name="Bristow J."/>
            <person name="Eisen J.A."/>
            <person name="Markowitz V."/>
            <person name="Hugenholtz P."/>
            <person name="Goker M."/>
            <person name="Rohde M."/>
            <person name="Kyrpides N.C."/>
            <person name="Klenk H.P."/>
        </authorList>
    </citation>
    <scope>NUCLEOTIDE SEQUENCE [LARGE SCALE GENOMIC DNA]</scope>
    <source>
        <strain evidence="9">ATCC 700827 / DSM 18053 / CIP 107007 / KCTC 52180 / NS114</strain>
    </source>
</reference>
<evidence type="ECO:0000256" key="3">
    <source>
        <dbReference type="ARBA" id="ARBA00022813"/>
    </source>
</evidence>
<evidence type="ECO:0000256" key="4">
    <source>
        <dbReference type="ARBA" id="ARBA00069124"/>
    </source>
</evidence>
<feature type="binding site" evidence="6">
    <location>
        <begin position="216"/>
        <end position="219"/>
    </location>
    <ligand>
        <name>substrate</name>
    </ligand>
</feature>
<dbReference type="STRING" id="471854.Dfer_0516"/>
<evidence type="ECO:0000256" key="5">
    <source>
        <dbReference type="PIRSR" id="PIRSR600246-1"/>
    </source>
</evidence>
<dbReference type="CDD" id="cd04701">
    <property type="entry name" value="Asparaginase_2"/>
    <property type="match status" value="1"/>
</dbReference>
<dbReference type="FunFam" id="3.60.20.30:FF:000001">
    <property type="entry name" value="Isoaspartyl peptidase/L-asparaginase"/>
    <property type="match status" value="1"/>
</dbReference>
<evidence type="ECO:0000313" key="8">
    <source>
        <dbReference type="EMBL" id="ACT91783.1"/>
    </source>
</evidence>
<dbReference type="GO" id="GO:0006508">
    <property type="term" value="P:proteolysis"/>
    <property type="evidence" value="ECO:0007669"/>
    <property type="project" value="UniProtKB-KW"/>
</dbReference>
<evidence type="ECO:0000256" key="2">
    <source>
        <dbReference type="ARBA" id="ARBA00022801"/>
    </source>
</evidence>
<dbReference type="AlphaFoldDB" id="C6VZH1"/>
<dbReference type="RefSeq" id="WP_012780131.1">
    <property type="nucleotide sequence ID" value="NC_013037.1"/>
</dbReference>
<dbReference type="InterPro" id="IPR029055">
    <property type="entry name" value="Ntn_hydrolases_N"/>
</dbReference>
<dbReference type="SUPFAM" id="SSF56235">
    <property type="entry name" value="N-terminal nucleophile aminohydrolases (Ntn hydrolases)"/>
    <property type="match status" value="1"/>
</dbReference>
<keyword evidence="9" id="KW-1185">Reference proteome</keyword>
<feature type="site" description="Cleavage; by autolysis" evidence="7">
    <location>
        <begin position="164"/>
        <end position="165"/>
    </location>
</feature>
<feature type="binding site" evidence="6">
    <location>
        <begin position="193"/>
        <end position="196"/>
    </location>
    <ligand>
        <name>substrate</name>
    </ligand>
</feature>
<evidence type="ECO:0000256" key="7">
    <source>
        <dbReference type="PIRSR" id="PIRSR600246-3"/>
    </source>
</evidence>
<keyword evidence="3" id="KW-0068">Autocatalytic cleavage</keyword>
<dbReference type="Pfam" id="PF01112">
    <property type="entry name" value="Asparaginase_2"/>
    <property type="match status" value="1"/>
</dbReference>
<evidence type="ECO:0000256" key="6">
    <source>
        <dbReference type="PIRSR" id="PIRSR600246-2"/>
    </source>
</evidence>
<keyword evidence="1" id="KW-0645">Protease</keyword>
<name>C6VZH1_DYAFD</name>